<name>A0ABQ7BGF7_BRACR</name>
<comment type="caution">
    <text evidence="2">The sequence shown here is derived from an EMBL/GenBank/DDBJ whole genome shotgun (WGS) entry which is preliminary data.</text>
</comment>
<evidence type="ECO:0000313" key="2">
    <source>
        <dbReference type="EMBL" id="KAF3531076.1"/>
    </source>
</evidence>
<reference evidence="2 3" key="1">
    <citation type="journal article" date="2020" name="BMC Genomics">
        <title>Intraspecific diversification of the crop wild relative Brassica cretica Lam. using demographic model selection.</title>
        <authorList>
            <person name="Kioukis A."/>
            <person name="Michalopoulou V.A."/>
            <person name="Briers L."/>
            <person name="Pirintsos S."/>
            <person name="Studholme D.J."/>
            <person name="Pavlidis P."/>
            <person name="Sarris P.F."/>
        </authorList>
    </citation>
    <scope>NUCLEOTIDE SEQUENCE [LARGE SCALE GENOMIC DNA]</scope>
    <source>
        <strain evidence="3">cv. PFS-1207/04</strain>
    </source>
</reference>
<feature type="compositionally biased region" description="Low complexity" evidence="1">
    <location>
        <begin position="186"/>
        <end position="207"/>
    </location>
</feature>
<dbReference type="EMBL" id="QGKV02001507">
    <property type="protein sequence ID" value="KAF3531076.1"/>
    <property type="molecule type" value="Genomic_DNA"/>
</dbReference>
<evidence type="ECO:0000313" key="3">
    <source>
        <dbReference type="Proteomes" id="UP000266723"/>
    </source>
</evidence>
<keyword evidence="3" id="KW-1185">Reference proteome</keyword>
<organism evidence="2 3">
    <name type="scientific">Brassica cretica</name>
    <name type="common">Mustard</name>
    <dbReference type="NCBI Taxonomy" id="69181"/>
    <lineage>
        <taxon>Eukaryota</taxon>
        <taxon>Viridiplantae</taxon>
        <taxon>Streptophyta</taxon>
        <taxon>Embryophyta</taxon>
        <taxon>Tracheophyta</taxon>
        <taxon>Spermatophyta</taxon>
        <taxon>Magnoliopsida</taxon>
        <taxon>eudicotyledons</taxon>
        <taxon>Gunneridae</taxon>
        <taxon>Pentapetalae</taxon>
        <taxon>rosids</taxon>
        <taxon>malvids</taxon>
        <taxon>Brassicales</taxon>
        <taxon>Brassicaceae</taxon>
        <taxon>Brassiceae</taxon>
        <taxon>Brassica</taxon>
    </lineage>
</organism>
<evidence type="ECO:0000256" key="1">
    <source>
        <dbReference type="SAM" id="MobiDB-lite"/>
    </source>
</evidence>
<feature type="region of interest" description="Disordered" evidence="1">
    <location>
        <begin position="176"/>
        <end position="207"/>
    </location>
</feature>
<sequence length="382" mass="43315">MLREEEGRPRNNAGQLINAEGYVILDVIVVAGMDDFDLSRLWYDGVGKDPFQGFPHQDPRNNIAELEYLVSRSEQNEVSEYHMLCKIFPYSISGDAFRWFSQLQLGSLSSWDEIERSFLYKFLDDAEATREKEKNDNWDKLMKSCQMKSEDMVPTWVVAYCLAKCNEQHMSGELSRVEEAGTEDATSMSIDNTISTSTDITTSTSINGTTSESIAHTIPASIDGDSCFRSIPLEIPERSSSPQDIADSAHKSTDVSSCSPSPDVEKGITMEDSLEREEILELEDGEKLEDLDSSREVTMEYFLELEEWHEDMDQNLKKKLDNDQHTSRGDLETLKASIVRYQPDEIDRQPPHIIDLRHPTSIDTANHLSIDTTHLISIDAHC</sequence>
<dbReference type="Proteomes" id="UP000266723">
    <property type="component" value="Unassembled WGS sequence"/>
</dbReference>
<proteinExistence type="predicted"/>
<evidence type="ECO:0008006" key="4">
    <source>
        <dbReference type="Google" id="ProtNLM"/>
    </source>
</evidence>
<gene>
    <name evidence="2" type="ORF">DY000_02042040</name>
</gene>
<protein>
    <recommendedName>
        <fullName evidence="4">Retrotransposon gag domain-containing protein</fullName>
    </recommendedName>
</protein>
<accession>A0ABQ7BGF7</accession>
<feature type="region of interest" description="Disordered" evidence="1">
    <location>
        <begin position="237"/>
        <end position="266"/>
    </location>
</feature>